<evidence type="ECO:0000313" key="5">
    <source>
        <dbReference type="EMBL" id="RAO74644.1"/>
    </source>
</evidence>
<proteinExistence type="predicted"/>
<dbReference type="SUPFAM" id="SSF53822">
    <property type="entry name" value="Periplasmic binding protein-like I"/>
    <property type="match status" value="1"/>
</dbReference>
<dbReference type="SUPFAM" id="SSF47413">
    <property type="entry name" value="lambda repressor-like DNA-binding domains"/>
    <property type="match status" value="1"/>
</dbReference>
<accession>A0A328P3B7</accession>
<protein>
    <submittedName>
        <fullName evidence="5">LacI family transcriptional regulator</fullName>
    </submittedName>
</protein>
<reference evidence="5 6" key="1">
    <citation type="journal article" date="2018" name="Genet. Mol. Biol.">
        <title>The genome sequence of Dyella jiangningensis FCAV SCS01 from a lignocellulose-decomposing microbial consortium metagenome reveals potential for biotechnological applications.</title>
        <authorList>
            <person name="Desiderato J.G."/>
            <person name="Alvarenga D.O."/>
            <person name="Constancio M.T.L."/>
            <person name="Alves L.M.C."/>
            <person name="Varani A.M."/>
        </authorList>
    </citation>
    <scope>NUCLEOTIDE SEQUENCE [LARGE SCALE GENOMIC DNA]</scope>
    <source>
        <strain evidence="5 6">FCAV SCS01</strain>
    </source>
</reference>
<dbReference type="EMBL" id="NFZS01000006">
    <property type="protein sequence ID" value="RAO74644.1"/>
    <property type="molecule type" value="Genomic_DNA"/>
</dbReference>
<dbReference type="Gene3D" id="1.10.260.40">
    <property type="entry name" value="lambda repressor-like DNA-binding domains"/>
    <property type="match status" value="1"/>
</dbReference>
<dbReference type="CDD" id="cd01392">
    <property type="entry name" value="HTH_LacI"/>
    <property type="match status" value="1"/>
</dbReference>
<dbReference type="GO" id="GO:0003700">
    <property type="term" value="F:DNA-binding transcription factor activity"/>
    <property type="evidence" value="ECO:0007669"/>
    <property type="project" value="TreeGrafter"/>
</dbReference>
<dbReference type="PANTHER" id="PTHR30146">
    <property type="entry name" value="LACI-RELATED TRANSCRIPTIONAL REPRESSOR"/>
    <property type="match status" value="1"/>
</dbReference>
<dbReference type="InterPro" id="IPR046335">
    <property type="entry name" value="LacI/GalR-like_sensor"/>
</dbReference>
<evidence type="ECO:0000256" key="3">
    <source>
        <dbReference type="ARBA" id="ARBA00023163"/>
    </source>
</evidence>
<gene>
    <name evidence="5" type="ORF">CA260_19930</name>
</gene>
<evidence type="ECO:0000313" key="6">
    <source>
        <dbReference type="Proteomes" id="UP000248926"/>
    </source>
</evidence>
<evidence type="ECO:0000259" key="4">
    <source>
        <dbReference type="PROSITE" id="PS50932"/>
    </source>
</evidence>
<dbReference type="CDD" id="cd01545">
    <property type="entry name" value="PBP1_SalR"/>
    <property type="match status" value="1"/>
</dbReference>
<dbReference type="InterPro" id="IPR010982">
    <property type="entry name" value="Lambda_DNA-bd_dom_sf"/>
</dbReference>
<feature type="domain" description="HTH lacI-type" evidence="4">
    <location>
        <begin position="16"/>
        <end position="70"/>
    </location>
</feature>
<dbReference type="SMART" id="SM00354">
    <property type="entry name" value="HTH_LACI"/>
    <property type="match status" value="1"/>
</dbReference>
<sequence>MKKTGRKSVRRKGAAVTIDDVAALAKVSAMTVSRVVNGHSKVRDATRERVMAAVRELGYIPNLAASSLAAAQDARIALIYTNPSAGYLRELLLGALRGSARTAAQLVIDDWDELDAGGERKAARALAKSVAGVILPPPLCESKVVIEELVSAGVPVVAIASGRFNHDISSVRIDDYLASKEVTEHLIRMGHARVAFIKGHPNQTASARRFEGYQAALKDAGIAYDASLVQQGYFTYRSGLEAVEHLLSLRKPPTAIFASNDDMAAAAISVAHRRGLDVPRDLSIVGFDDTSAATTVWPELSTVRQPIASMADSAIDILQRAIRRKDTETKVVVDHVVAHQLIKRDSVAPPVGAGTKPKG</sequence>
<dbReference type="Pfam" id="PF13377">
    <property type="entry name" value="Peripla_BP_3"/>
    <property type="match status" value="1"/>
</dbReference>
<dbReference type="InterPro" id="IPR028082">
    <property type="entry name" value="Peripla_BP_I"/>
</dbReference>
<dbReference type="Gene3D" id="3.40.50.2300">
    <property type="match status" value="2"/>
</dbReference>
<evidence type="ECO:0000256" key="1">
    <source>
        <dbReference type="ARBA" id="ARBA00023015"/>
    </source>
</evidence>
<evidence type="ECO:0000256" key="2">
    <source>
        <dbReference type="ARBA" id="ARBA00023125"/>
    </source>
</evidence>
<dbReference type="OrthoDB" id="9798934at2"/>
<dbReference type="PANTHER" id="PTHR30146:SF153">
    <property type="entry name" value="LACTOSE OPERON REPRESSOR"/>
    <property type="match status" value="1"/>
</dbReference>
<keyword evidence="2" id="KW-0238">DNA-binding</keyword>
<dbReference type="AlphaFoldDB" id="A0A328P3B7"/>
<dbReference type="InterPro" id="IPR000843">
    <property type="entry name" value="HTH_LacI"/>
</dbReference>
<dbReference type="PROSITE" id="PS00356">
    <property type="entry name" value="HTH_LACI_1"/>
    <property type="match status" value="1"/>
</dbReference>
<keyword evidence="1" id="KW-0805">Transcription regulation</keyword>
<dbReference type="Pfam" id="PF00356">
    <property type="entry name" value="LacI"/>
    <property type="match status" value="1"/>
</dbReference>
<dbReference type="PROSITE" id="PS50932">
    <property type="entry name" value="HTH_LACI_2"/>
    <property type="match status" value="1"/>
</dbReference>
<dbReference type="Proteomes" id="UP000248926">
    <property type="component" value="Unassembled WGS sequence"/>
</dbReference>
<keyword evidence="6" id="KW-1185">Reference proteome</keyword>
<keyword evidence="3" id="KW-0804">Transcription</keyword>
<comment type="caution">
    <text evidence="5">The sequence shown here is derived from an EMBL/GenBank/DDBJ whole genome shotgun (WGS) entry which is preliminary data.</text>
</comment>
<dbReference type="RefSeq" id="WP_111984818.1">
    <property type="nucleotide sequence ID" value="NZ_NFZS01000006.1"/>
</dbReference>
<organism evidence="5 6">
    <name type="scientific">Dyella jiangningensis</name>
    <dbReference type="NCBI Taxonomy" id="1379159"/>
    <lineage>
        <taxon>Bacteria</taxon>
        <taxon>Pseudomonadati</taxon>
        <taxon>Pseudomonadota</taxon>
        <taxon>Gammaproteobacteria</taxon>
        <taxon>Lysobacterales</taxon>
        <taxon>Rhodanobacteraceae</taxon>
        <taxon>Dyella</taxon>
    </lineage>
</organism>
<name>A0A328P3B7_9GAMM</name>
<dbReference type="GO" id="GO:0000976">
    <property type="term" value="F:transcription cis-regulatory region binding"/>
    <property type="evidence" value="ECO:0007669"/>
    <property type="project" value="TreeGrafter"/>
</dbReference>